<reference evidence="4 5" key="1">
    <citation type="submission" date="2019-08" db="EMBL/GenBank/DDBJ databases">
        <title>In-depth cultivation of the pig gut microbiome towards novel bacterial diversity and tailored functional studies.</title>
        <authorList>
            <person name="Wylensek D."/>
            <person name="Hitch T.C.A."/>
            <person name="Clavel T."/>
        </authorList>
    </citation>
    <scope>NUCLEOTIDE SEQUENCE [LARGE SCALE GENOMIC DNA]</scope>
    <source>
        <strain evidence="4 5">WCA-SAB-591-4A-A</strain>
    </source>
</reference>
<dbReference type="InterPro" id="IPR008863">
    <property type="entry name" value="Toxic_anion-R_TelA"/>
</dbReference>
<dbReference type="RefSeq" id="WP_154538499.1">
    <property type="nucleotide sequence ID" value="NZ_JAQYHJ010000065.1"/>
</dbReference>
<dbReference type="PANTHER" id="PTHR38432:SF1">
    <property type="entry name" value="TELA-LIKE PROTEIN SAOUHSC_01408"/>
    <property type="match status" value="1"/>
</dbReference>
<feature type="coiled-coil region" evidence="3">
    <location>
        <begin position="350"/>
        <end position="377"/>
    </location>
</feature>
<dbReference type="PANTHER" id="PTHR38432">
    <property type="entry name" value="TELA-LIKE PROTEIN SAOUHSC_01408"/>
    <property type="match status" value="1"/>
</dbReference>
<evidence type="ECO:0000256" key="1">
    <source>
        <dbReference type="ARBA" id="ARBA00005541"/>
    </source>
</evidence>
<protein>
    <submittedName>
        <fullName evidence="4">Toxic anion resistance protein</fullName>
    </submittedName>
</protein>
<organism evidence="4 5">
    <name type="scientific">Peptostreptococcus porci</name>
    <dbReference type="NCBI Taxonomy" id="2652282"/>
    <lineage>
        <taxon>Bacteria</taxon>
        <taxon>Bacillati</taxon>
        <taxon>Bacillota</taxon>
        <taxon>Clostridia</taxon>
        <taxon>Peptostreptococcales</taxon>
        <taxon>Peptostreptococcaceae</taxon>
        <taxon>Peptostreptococcus</taxon>
    </lineage>
</organism>
<evidence type="ECO:0000256" key="2">
    <source>
        <dbReference type="PIRNR" id="PIRNR026508"/>
    </source>
</evidence>
<keyword evidence="5" id="KW-1185">Reference proteome</keyword>
<name>A0A6N7X1Z6_9FIRM</name>
<accession>A0A6N7X1Z6</accession>
<evidence type="ECO:0000313" key="4">
    <source>
        <dbReference type="EMBL" id="MST63018.1"/>
    </source>
</evidence>
<sequence length="381" mass="43429">MSEEIKLTFDGLVEQEIKNENSSELNIKSLADFDQFDMSNFTEEEKQMVQDFSEKIDISNSQLVLEYGAGVQKKMSDFSDQTLSVIRTKDLGEVGDMISNLVVELKNFDLDSDKKDSGIFSFFKKAAKKKDMIQARYTEAETNVDEIVKTLEKQQITLMKDVAMLDQMYDLNKNYFKEVSMYIVAGKKKLEEVNTKTLPELNAIVTANRRDEDIQKLDELNSQVVRFEKKLHDLDLSRAISLQTAPQIRMVQNVNMEMVEKIQSTIVNTIPLWKNQMVLSLGVANAQEAVKIQKQISDTTNALLNKNAETLKMATIEAAKESERGIVDIETLKKTNEALISSLDEVMKIQEDGRTKRAEAEKEIRNLENELKSKIIEIATK</sequence>
<feature type="coiled-coil region" evidence="3">
    <location>
        <begin position="210"/>
        <end position="237"/>
    </location>
</feature>
<dbReference type="EMBL" id="VUNE01000005">
    <property type="protein sequence ID" value="MST63018.1"/>
    <property type="molecule type" value="Genomic_DNA"/>
</dbReference>
<dbReference type="Proteomes" id="UP000440713">
    <property type="component" value="Unassembled WGS sequence"/>
</dbReference>
<dbReference type="AlphaFoldDB" id="A0A6N7X1Z6"/>
<evidence type="ECO:0000313" key="5">
    <source>
        <dbReference type="Proteomes" id="UP000440713"/>
    </source>
</evidence>
<gene>
    <name evidence="4" type="ORF">FYJ71_08720</name>
</gene>
<proteinExistence type="inferred from homology"/>
<evidence type="ECO:0000256" key="3">
    <source>
        <dbReference type="SAM" id="Coils"/>
    </source>
</evidence>
<dbReference type="Pfam" id="PF05816">
    <property type="entry name" value="TelA"/>
    <property type="match status" value="1"/>
</dbReference>
<comment type="similarity">
    <text evidence="1 2">Belongs to the TelA family.</text>
</comment>
<keyword evidence="3" id="KW-0175">Coiled coil</keyword>
<comment type="caution">
    <text evidence="4">The sequence shown here is derived from an EMBL/GenBank/DDBJ whole genome shotgun (WGS) entry which is preliminary data.</text>
</comment>
<dbReference type="PIRSF" id="PIRSF026508">
    <property type="entry name" value="TelA"/>
    <property type="match status" value="1"/>
</dbReference>